<dbReference type="InterPro" id="IPR051212">
    <property type="entry name" value="Type-I_RE_S_subunit"/>
</dbReference>
<proteinExistence type="inferred from homology"/>
<organism evidence="5 6">
    <name type="scientific">Marilutibacter penaei</name>
    <dbReference type="NCBI Taxonomy" id="2759900"/>
    <lineage>
        <taxon>Bacteria</taxon>
        <taxon>Pseudomonadati</taxon>
        <taxon>Pseudomonadota</taxon>
        <taxon>Gammaproteobacteria</taxon>
        <taxon>Lysobacterales</taxon>
        <taxon>Lysobacteraceae</taxon>
        <taxon>Marilutibacter</taxon>
    </lineage>
</organism>
<comment type="similarity">
    <text evidence="1">Belongs to the type-I restriction system S methylase family.</text>
</comment>
<gene>
    <name evidence="5" type="ORF">H4F99_00455</name>
</gene>
<comment type="caution">
    <text evidence="5">The sequence shown here is derived from an EMBL/GenBank/DDBJ whole genome shotgun (WGS) entry which is preliminary data.</text>
</comment>
<dbReference type="CDD" id="cd17267">
    <property type="entry name" value="RMtype1_S_EcoAO83I-TRD1-CR1_like"/>
    <property type="match status" value="1"/>
</dbReference>
<keyword evidence="5" id="KW-0540">Nuclease</keyword>
<protein>
    <submittedName>
        <fullName evidence="5">Restriction endonuclease subunit S</fullName>
    </submittedName>
</protein>
<evidence type="ECO:0000256" key="1">
    <source>
        <dbReference type="ARBA" id="ARBA00010923"/>
    </source>
</evidence>
<feature type="domain" description="Type I restriction modification DNA specificity" evidence="4">
    <location>
        <begin position="176"/>
        <end position="347"/>
    </location>
</feature>
<keyword evidence="2" id="KW-0680">Restriction system</keyword>
<evidence type="ECO:0000256" key="2">
    <source>
        <dbReference type="ARBA" id="ARBA00022747"/>
    </source>
</evidence>
<keyword evidence="5" id="KW-0378">Hydrolase</keyword>
<feature type="domain" description="Type I restriction modification DNA specificity" evidence="4">
    <location>
        <begin position="1"/>
        <end position="149"/>
    </location>
</feature>
<dbReference type="GO" id="GO:0004519">
    <property type="term" value="F:endonuclease activity"/>
    <property type="evidence" value="ECO:0007669"/>
    <property type="project" value="UniProtKB-KW"/>
</dbReference>
<dbReference type="Gene3D" id="3.90.220.20">
    <property type="entry name" value="DNA methylase specificity domains"/>
    <property type="match status" value="2"/>
</dbReference>
<dbReference type="AlphaFoldDB" id="A0A7W3U116"/>
<dbReference type="InterPro" id="IPR000055">
    <property type="entry name" value="Restrct_endonuc_typeI_TRD"/>
</dbReference>
<evidence type="ECO:0000259" key="4">
    <source>
        <dbReference type="Pfam" id="PF01420"/>
    </source>
</evidence>
<accession>A0A7W3U116</accession>
<dbReference type="Proteomes" id="UP000552587">
    <property type="component" value="Unassembled WGS sequence"/>
</dbReference>
<reference evidence="5 6" key="1">
    <citation type="submission" date="2020-07" db="EMBL/GenBank/DDBJ databases">
        <authorList>
            <person name="Xu S."/>
            <person name="Li A."/>
        </authorList>
    </citation>
    <scope>NUCLEOTIDE SEQUENCE [LARGE SCALE GENOMIC DNA]</scope>
    <source>
        <strain evidence="5 6">SG-8</strain>
    </source>
</reference>
<dbReference type="EMBL" id="JACHTE010000001">
    <property type="protein sequence ID" value="MBB1086952.1"/>
    <property type="molecule type" value="Genomic_DNA"/>
</dbReference>
<name>A0A7W3U116_9GAMM</name>
<sequence>MSEWEQIPLGDVLTLHYGKALDGAMRGADGSVPVYGANGVKDYAEVSLTSGPTLVVGRKGSAGEVTRAVGPLWPLDVTYYTEHDAERIDFVFLEHLLRLLDLPSLAKGVKPGINRNDVYELRISLPPLDEQKRIVAKLDQAFAALDRARTNAEANLADAKTVFARHVDIALSGREKTWRTKSLGDLAELRNGINFTKASNGKQVRVLGVKDFKNYFHAPDTGLDQVTIDGKPDAGESLRRGDIVFVRSNGNPQLVGRSLVVEGMSQDTAHSGFTIRARLHNEELLPDYLGHFVKSSAVRRKMVEGGIGTNIKSLNQRTLSQLLISYPDRNEQARIVDRLRAIRDETQRLESLCVDKLADIDALRRSLLRAAFSGQLS</sequence>
<evidence type="ECO:0000256" key="3">
    <source>
        <dbReference type="ARBA" id="ARBA00023125"/>
    </source>
</evidence>
<dbReference type="Gene3D" id="1.10.287.1120">
    <property type="entry name" value="Bipartite methylase S protein"/>
    <property type="match status" value="1"/>
</dbReference>
<dbReference type="GO" id="GO:0003677">
    <property type="term" value="F:DNA binding"/>
    <property type="evidence" value="ECO:0007669"/>
    <property type="project" value="UniProtKB-KW"/>
</dbReference>
<keyword evidence="5" id="KW-0255">Endonuclease</keyword>
<evidence type="ECO:0000313" key="5">
    <source>
        <dbReference type="EMBL" id="MBB1086952.1"/>
    </source>
</evidence>
<dbReference type="InterPro" id="IPR044946">
    <property type="entry name" value="Restrct_endonuc_typeI_TRD_sf"/>
</dbReference>
<dbReference type="CDD" id="cd17517">
    <property type="entry name" value="RMtype1_S_EcoKI_StySPI-TRD2-CR2_like"/>
    <property type="match status" value="1"/>
</dbReference>
<dbReference type="PANTHER" id="PTHR43140:SF1">
    <property type="entry name" value="TYPE I RESTRICTION ENZYME ECOKI SPECIFICITY SUBUNIT"/>
    <property type="match status" value="1"/>
</dbReference>
<evidence type="ECO:0000313" key="6">
    <source>
        <dbReference type="Proteomes" id="UP000552587"/>
    </source>
</evidence>
<dbReference type="SUPFAM" id="SSF116734">
    <property type="entry name" value="DNA methylase specificity domain"/>
    <property type="match status" value="2"/>
</dbReference>
<dbReference type="PANTHER" id="PTHR43140">
    <property type="entry name" value="TYPE-1 RESTRICTION ENZYME ECOKI SPECIFICITY PROTEIN"/>
    <property type="match status" value="1"/>
</dbReference>
<keyword evidence="3" id="KW-0238">DNA-binding</keyword>
<dbReference type="Pfam" id="PF01420">
    <property type="entry name" value="Methylase_S"/>
    <property type="match status" value="2"/>
</dbReference>
<keyword evidence="6" id="KW-1185">Reference proteome</keyword>
<dbReference type="GO" id="GO:0009307">
    <property type="term" value="P:DNA restriction-modification system"/>
    <property type="evidence" value="ECO:0007669"/>
    <property type="project" value="UniProtKB-KW"/>
</dbReference>
<dbReference type="RefSeq" id="WP_182667748.1">
    <property type="nucleotide sequence ID" value="NZ_JACHTE010000001.1"/>
</dbReference>